<dbReference type="InterPro" id="IPR006680">
    <property type="entry name" value="Amidohydro-rel"/>
</dbReference>
<organism evidence="2 3">
    <name type="scientific">Devosia crocina</name>
    <dbReference type="NCBI Taxonomy" id="429728"/>
    <lineage>
        <taxon>Bacteria</taxon>
        <taxon>Pseudomonadati</taxon>
        <taxon>Pseudomonadota</taxon>
        <taxon>Alphaproteobacteria</taxon>
        <taxon>Hyphomicrobiales</taxon>
        <taxon>Devosiaceae</taxon>
        <taxon>Devosia</taxon>
    </lineage>
</organism>
<dbReference type="Gene3D" id="3.20.20.140">
    <property type="entry name" value="Metal-dependent hydrolases"/>
    <property type="match status" value="1"/>
</dbReference>
<dbReference type="InterPro" id="IPR050138">
    <property type="entry name" value="DHOase/Allantoinase_Hydrolase"/>
</dbReference>
<dbReference type="EMBL" id="FPCK01000004">
    <property type="protein sequence ID" value="SFV38731.1"/>
    <property type="molecule type" value="Genomic_DNA"/>
</dbReference>
<sequence>MFECLIKGRVVTPAGILHRGWIAVDGGRIAELGSGTSPQATTVVDYGEDYILPGVVDGQTHAGSQIGFPGIGPTTKAALIGGVTSIVDMPYDEPDPITTGQLLADKAAAIGQYAVCDVALYGTVPADPNRDDVEALIAGGVCAFKISSFEAHPHRFPRIGSGATRALIEMLDGSGLPLGLHNEDQEIVRRLAAEFKADGRTGPEHHSPSRPEVAELSATATFLALGDGLSTPLHIVHISTPKGFDITRWFRDGGQKATAEMCVHYLHFDADVDMPRLGGLLKVNPPIRGSAKEALWQVLERGDCTFVSSDHSAWPIERKTNASIFDVAAGMPGLEALLPVFFSDAASRYGQDRAAELSAEWLADRPAKFFGLGRKGRLAPGMDADFVVLKPEPYTYQSTDNPDGPGWSAYDGETFAARTVATWVRGTQASDGAIIVAEAGSGRYVRRG</sequence>
<dbReference type="Proteomes" id="UP000199074">
    <property type="component" value="Unassembled WGS sequence"/>
</dbReference>
<evidence type="ECO:0000259" key="1">
    <source>
        <dbReference type="Pfam" id="PF01979"/>
    </source>
</evidence>
<dbReference type="AlphaFoldDB" id="A0A1I7NVN1"/>
<protein>
    <submittedName>
        <fullName evidence="2">Allantoinase</fullName>
    </submittedName>
</protein>
<evidence type="ECO:0000313" key="3">
    <source>
        <dbReference type="Proteomes" id="UP000199074"/>
    </source>
</evidence>
<dbReference type="Gene3D" id="2.30.40.10">
    <property type="entry name" value="Urease, subunit C, domain 1"/>
    <property type="match status" value="1"/>
</dbReference>
<name>A0A1I7NVN1_9HYPH</name>
<dbReference type="OrthoDB" id="9775759at2"/>
<keyword evidence="3" id="KW-1185">Reference proteome</keyword>
<dbReference type="GO" id="GO:0006145">
    <property type="term" value="P:purine nucleobase catabolic process"/>
    <property type="evidence" value="ECO:0007669"/>
    <property type="project" value="TreeGrafter"/>
</dbReference>
<dbReference type="InterPro" id="IPR011059">
    <property type="entry name" value="Metal-dep_hydrolase_composite"/>
</dbReference>
<dbReference type="Pfam" id="PF01979">
    <property type="entry name" value="Amidohydro_1"/>
    <property type="match status" value="1"/>
</dbReference>
<feature type="domain" description="Amidohydrolase-related" evidence="1">
    <location>
        <begin position="50"/>
        <end position="415"/>
    </location>
</feature>
<dbReference type="PANTHER" id="PTHR43668">
    <property type="entry name" value="ALLANTOINASE"/>
    <property type="match status" value="1"/>
</dbReference>
<proteinExistence type="predicted"/>
<dbReference type="SUPFAM" id="SSF51556">
    <property type="entry name" value="Metallo-dependent hydrolases"/>
    <property type="match status" value="1"/>
</dbReference>
<dbReference type="RefSeq" id="WP_092427010.1">
    <property type="nucleotide sequence ID" value="NZ_FPCK01000004.1"/>
</dbReference>
<dbReference type="GO" id="GO:0005737">
    <property type="term" value="C:cytoplasm"/>
    <property type="evidence" value="ECO:0007669"/>
    <property type="project" value="TreeGrafter"/>
</dbReference>
<dbReference type="InterPro" id="IPR032466">
    <property type="entry name" value="Metal_Hydrolase"/>
</dbReference>
<dbReference type="PANTHER" id="PTHR43668:SF4">
    <property type="entry name" value="ALLANTOINASE"/>
    <property type="match status" value="1"/>
</dbReference>
<reference evidence="2 3" key="1">
    <citation type="submission" date="2016-10" db="EMBL/GenBank/DDBJ databases">
        <authorList>
            <person name="de Groot N.N."/>
        </authorList>
    </citation>
    <scope>NUCLEOTIDE SEQUENCE [LARGE SCALE GENOMIC DNA]</scope>
    <source>
        <strain evidence="2 3">IPL20</strain>
    </source>
</reference>
<accession>A0A1I7NVN1</accession>
<evidence type="ECO:0000313" key="2">
    <source>
        <dbReference type="EMBL" id="SFV38731.1"/>
    </source>
</evidence>
<dbReference type="GO" id="GO:0004038">
    <property type="term" value="F:allantoinase activity"/>
    <property type="evidence" value="ECO:0007669"/>
    <property type="project" value="TreeGrafter"/>
</dbReference>
<dbReference type="STRING" id="429728.SAMN05216456_3586"/>
<gene>
    <name evidence="2" type="ORF">SAMN05216456_3586</name>
</gene>
<dbReference type="SUPFAM" id="SSF51338">
    <property type="entry name" value="Composite domain of metallo-dependent hydrolases"/>
    <property type="match status" value="1"/>
</dbReference>